<accession>A0A932I5K2</accession>
<protein>
    <submittedName>
        <fullName evidence="2">Uncharacterized protein</fullName>
    </submittedName>
</protein>
<organism evidence="2 3">
    <name type="scientific">Tectimicrobiota bacterium</name>
    <dbReference type="NCBI Taxonomy" id="2528274"/>
    <lineage>
        <taxon>Bacteria</taxon>
        <taxon>Pseudomonadati</taxon>
        <taxon>Nitrospinota/Tectimicrobiota group</taxon>
        <taxon>Candidatus Tectimicrobiota</taxon>
    </lineage>
</organism>
<gene>
    <name evidence="2" type="ORF">HYZ11_18200</name>
</gene>
<evidence type="ECO:0000313" key="2">
    <source>
        <dbReference type="EMBL" id="MBI3129544.1"/>
    </source>
</evidence>
<reference evidence="2" key="1">
    <citation type="submission" date="2020-07" db="EMBL/GenBank/DDBJ databases">
        <title>Huge and variable diversity of episymbiotic CPR bacteria and DPANN archaea in groundwater ecosystems.</title>
        <authorList>
            <person name="He C.Y."/>
            <person name="Keren R."/>
            <person name="Whittaker M."/>
            <person name="Farag I.F."/>
            <person name="Doudna J."/>
            <person name="Cate J.H.D."/>
            <person name="Banfield J.F."/>
        </authorList>
    </citation>
    <scope>NUCLEOTIDE SEQUENCE</scope>
    <source>
        <strain evidence="2">NC_groundwater_763_Ag_S-0.2um_68_21</strain>
    </source>
</reference>
<evidence type="ECO:0000313" key="3">
    <source>
        <dbReference type="Proteomes" id="UP000782312"/>
    </source>
</evidence>
<keyword evidence="1" id="KW-0472">Membrane</keyword>
<comment type="caution">
    <text evidence="2">The sequence shown here is derived from an EMBL/GenBank/DDBJ whole genome shotgun (WGS) entry which is preliminary data.</text>
</comment>
<dbReference type="Proteomes" id="UP000782312">
    <property type="component" value="Unassembled WGS sequence"/>
</dbReference>
<name>A0A932I5K2_UNCTE</name>
<proteinExistence type="predicted"/>
<sequence>MISRVSRVGLLLRTDFFRAKERLAAGSQGDFSLYGLLPEEEKGMWLALLILGSAFAVFLAAFLSVRWGGLVRNPERRNPWVFLDPGGGGS</sequence>
<dbReference type="AlphaFoldDB" id="A0A932I5K2"/>
<dbReference type="EMBL" id="JACPUR010000041">
    <property type="protein sequence ID" value="MBI3129544.1"/>
    <property type="molecule type" value="Genomic_DNA"/>
</dbReference>
<keyword evidence="1" id="KW-0812">Transmembrane</keyword>
<feature type="transmembrane region" description="Helical" evidence="1">
    <location>
        <begin position="44"/>
        <end position="67"/>
    </location>
</feature>
<keyword evidence="1" id="KW-1133">Transmembrane helix</keyword>
<evidence type="ECO:0000256" key="1">
    <source>
        <dbReference type="SAM" id="Phobius"/>
    </source>
</evidence>